<gene>
    <name evidence="4" type="ORF">B4N89_30785</name>
</gene>
<protein>
    <recommendedName>
        <fullName evidence="3">Tryptophan synthase beta chain-like PALP domain-containing protein</fullName>
    </recommendedName>
</protein>
<dbReference type="RefSeq" id="WP_078979772.1">
    <property type="nucleotide sequence ID" value="NZ_MWQN01000002.1"/>
</dbReference>
<dbReference type="GO" id="GO:1901605">
    <property type="term" value="P:alpha-amino acid metabolic process"/>
    <property type="evidence" value="ECO:0007669"/>
    <property type="project" value="UniProtKB-ARBA"/>
</dbReference>
<feature type="domain" description="Tryptophan synthase beta chain-like PALP" evidence="3">
    <location>
        <begin position="25"/>
        <end position="305"/>
    </location>
</feature>
<evidence type="ECO:0000313" key="4">
    <source>
        <dbReference type="EMBL" id="OPC78570.1"/>
    </source>
</evidence>
<comment type="caution">
    <text evidence="4">The sequence shown here is derived from an EMBL/GenBank/DDBJ whole genome shotgun (WGS) entry which is preliminary data.</text>
</comment>
<evidence type="ECO:0000259" key="3">
    <source>
        <dbReference type="Pfam" id="PF00291"/>
    </source>
</evidence>
<accession>A0A1T3NPE2</accession>
<evidence type="ECO:0000313" key="5">
    <source>
        <dbReference type="Proteomes" id="UP000190037"/>
    </source>
</evidence>
<dbReference type="InterPro" id="IPR036052">
    <property type="entry name" value="TrpB-like_PALP_sf"/>
</dbReference>
<proteinExistence type="predicted"/>
<keyword evidence="5" id="KW-1185">Reference proteome</keyword>
<organism evidence="4 5">
    <name type="scientific">Embleya scabrispora</name>
    <dbReference type="NCBI Taxonomy" id="159449"/>
    <lineage>
        <taxon>Bacteria</taxon>
        <taxon>Bacillati</taxon>
        <taxon>Actinomycetota</taxon>
        <taxon>Actinomycetes</taxon>
        <taxon>Kitasatosporales</taxon>
        <taxon>Streptomycetaceae</taxon>
        <taxon>Embleya</taxon>
    </lineage>
</organism>
<name>A0A1T3NPE2_9ACTN</name>
<evidence type="ECO:0000256" key="1">
    <source>
        <dbReference type="ARBA" id="ARBA00001933"/>
    </source>
</evidence>
<dbReference type="InterPro" id="IPR050214">
    <property type="entry name" value="Cys_Synth/Cystath_Beta-Synth"/>
</dbReference>
<dbReference type="Pfam" id="PF00291">
    <property type="entry name" value="PALP"/>
    <property type="match status" value="1"/>
</dbReference>
<dbReference type="PANTHER" id="PTHR10314">
    <property type="entry name" value="CYSTATHIONINE BETA-SYNTHASE"/>
    <property type="match status" value="1"/>
</dbReference>
<comment type="cofactor">
    <cofactor evidence="1">
        <name>pyridoxal 5'-phosphate</name>
        <dbReference type="ChEBI" id="CHEBI:597326"/>
    </cofactor>
</comment>
<dbReference type="Proteomes" id="UP000190037">
    <property type="component" value="Unassembled WGS sequence"/>
</dbReference>
<sequence length="352" mass="36222">MNRGPTGPACLGAEFTLPTAGAGEPGIGGTPLVPLVVPVCGIDRRLWLKLEGANAYGSIKARTAHALIEHLEHNGGLEPGGSIVESTSGNLGVALAGICRARGYRCTLVVDRDTPRRSIILMADAGADVILVEPTAAGNPVAERLRMVRRILAADPRMRWTDQYGSPANPGVHERWTGPELARGIGAVGPDAVVAAISTGGTLAGLSAYFRRAHPNTTIVGVDAVGSAAIGGARGARPAKIPGFGSGRRSSFLCPGDWDVCVRVDDEYAAPACRVVRAATGLTLGGSSGAALLGAMVAARGDPELREIGVICPDLGAAYLNTIYASRRPPPLESEPALREGLADLAAARRRG</sequence>
<dbReference type="STRING" id="159449.B4N89_30785"/>
<dbReference type="CDD" id="cd01561">
    <property type="entry name" value="CBS_like"/>
    <property type="match status" value="1"/>
</dbReference>
<dbReference type="Gene3D" id="3.40.50.1100">
    <property type="match status" value="2"/>
</dbReference>
<dbReference type="AlphaFoldDB" id="A0A1T3NPE2"/>
<dbReference type="EMBL" id="MWQN01000002">
    <property type="protein sequence ID" value="OPC78570.1"/>
    <property type="molecule type" value="Genomic_DNA"/>
</dbReference>
<reference evidence="4 5" key="1">
    <citation type="submission" date="2017-03" db="EMBL/GenBank/DDBJ databases">
        <title>Draft genome sequence of Streptomyces scabrisporus NF3, endophyte isolated from Amphipterygium adstringens.</title>
        <authorList>
            <person name="Vazquez M."/>
            <person name="Ceapa C.D."/>
            <person name="Rodriguez Luna D."/>
            <person name="Sanchez Esquivel S."/>
        </authorList>
    </citation>
    <scope>NUCLEOTIDE SEQUENCE [LARGE SCALE GENOMIC DNA]</scope>
    <source>
        <strain evidence="4 5">NF3</strain>
    </source>
</reference>
<dbReference type="OrthoDB" id="5176350at2"/>
<dbReference type="InterPro" id="IPR001926">
    <property type="entry name" value="TrpB-like_PALP"/>
</dbReference>
<dbReference type="SUPFAM" id="SSF53686">
    <property type="entry name" value="Tryptophan synthase beta subunit-like PLP-dependent enzymes"/>
    <property type="match status" value="1"/>
</dbReference>
<evidence type="ECO:0000256" key="2">
    <source>
        <dbReference type="ARBA" id="ARBA00022898"/>
    </source>
</evidence>
<keyword evidence="2" id="KW-0663">Pyridoxal phosphate</keyword>